<sequence length="103" mass="11248">MSSPAQYIKQLRESNQALTEGMLKYAETIVALRRELAQAGGANTLDVMDRAYFAGKDAGVAEAEASVLAEREACAKLCEYLHNCEPEPRPDDCAAEIRARGEK</sequence>
<gene>
    <name evidence="1" type="ORF">UFOVP156_45</name>
</gene>
<evidence type="ECO:0000313" key="1">
    <source>
        <dbReference type="EMBL" id="CAB5178879.1"/>
    </source>
</evidence>
<proteinExistence type="predicted"/>
<name>A0A6J7WAD0_9CAUD</name>
<protein>
    <submittedName>
        <fullName evidence="1">Uncharacterized protein</fullName>
    </submittedName>
</protein>
<dbReference type="EMBL" id="LR798205">
    <property type="protein sequence ID" value="CAB5178879.1"/>
    <property type="molecule type" value="Genomic_DNA"/>
</dbReference>
<organism evidence="1">
    <name type="scientific">uncultured Caudovirales phage</name>
    <dbReference type="NCBI Taxonomy" id="2100421"/>
    <lineage>
        <taxon>Viruses</taxon>
        <taxon>Duplodnaviria</taxon>
        <taxon>Heunggongvirae</taxon>
        <taxon>Uroviricota</taxon>
        <taxon>Caudoviricetes</taxon>
        <taxon>Peduoviridae</taxon>
        <taxon>Maltschvirus</taxon>
        <taxon>Maltschvirus maltsch</taxon>
    </lineage>
</organism>
<accession>A0A6J7WAD0</accession>
<reference evidence="1" key="1">
    <citation type="submission" date="2020-05" db="EMBL/GenBank/DDBJ databases">
        <authorList>
            <person name="Chiriac C."/>
            <person name="Salcher M."/>
            <person name="Ghai R."/>
            <person name="Kavagutti S V."/>
        </authorList>
    </citation>
    <scope>NUCLEOTIDE SEQUENCE</scope>
</reference>